<comment type="caution">
    <text evidence="1">The sequence shown here is derived from an EMBL/GenBank/DDBJ whole genome shotgun (WGS) entry which is preliminary data.</text>
</comment>
<evidence type="ECO:0000313" key="1">
    <source>
        <dbReference type="EMBL" id="KZS08921.1"/>
    </source>
</evidence>
<reference evidence="1 2" key="1">
    <citation type="submission" date="2016-03" db="EMBL/GenBank/DDBJ databases">
        <title>EvidentialGene: Evidence-directed Construction of Genes on Genomes.</title>
        <authorList>
            <person name="Gilbert D.G."/>
            <person name="Choi J.-H."/>
            <person name="Mockaitis K."/>
            <person name="Colbourne J."/>
            <person name="Pfrender M."/>
        </authorList>
    </citation>
    <scope>NUCLEOTIDE SEQUENCE [LARGE SCALE GENOMIC DNA]</scope>
    <source>
        <strain evidence="1 2">Xinb3</strain>
        <tissue evidence="1">Complete organism</tissue>
    </source>
</reference>
<dbReference type="EMBL" id="LRGB01002140">
    <property type="protein sequence ID" value="KZS08921.1"/>
    <property type="molecule type" value="Genomic_DNA"/>
</dbReference>
<accession>A0A0P5ZA34</accession>
<protein>
    <submittedName>
        <fullName evidence="1">Uncharacterized protein</fullName>
    </submittedName>
</protein>
<dbReference type="Proteomes" id="UP000076858">
    <property type="component" value="Unassembled WGS sequence"/>
</dbReference>
<evidence type="ECO:0000313" key="2">
    <source>
        <dbReference type="Proteomes" id="UP000076858"/>
    </source>
</evidence>
<sequence>MVCSVIVLAALMQLVVADVYYPTAPTPSPVTTTMATTTTTLPPDVTTTVPPVILMNALMDNMRHIMSMYPSLPHMNGPAGYPVVPNYPPMGNHYYEATTPVAPPMPAYNNYAPPVYGGMPSAPVNYGATGYGNTYVTTAQPAPYGVLNNDYGSSYGSFGPSNIYGIGSRPSATYYGNGYQQQMPYNYNNAGYYNQPSYPMNIAYHGPAW</sequence>
<dbReference type="AlphaFoldDB" id="A0A0P5ZA34"/>
<gene>
    <name evidence="1" type="ORF">APZ42_026936</name>
</gene>
<keyword evidence="2" id="KW-1185">Reference proteome</keyword>
<name>A0A0P5ZA34_9CRUS</name>
<organism evidence="1 2">
    <name type="scientific">Daphnia magna</name>
    <dbReference type="NCBI Taxonomy" id="35525"/>
    <lineage>
        <taxon>Eukaryota</taxon>
        <taxon>Metazoa</taxon>
        <taxon>Ecdysozoa</taxon>
        <taxon>Arthropoda</taxon>
        <taxon>Crustacea</taxon>
        <taxon>Branchiopoda</taxon>
        <taxon>Diplostraca</taxon>
        <taxon>Cladocera</taxon>
        <taxon>Anomopoda</taxon>
        <taxon>Daphniidae</taxon>
        <taxon>Daphnia</taxon>
    </lineage>
</organism>
<dbReference type="OrthoDB" id="6380558at2759"/>
<proteinExistence type="predicted"/>